<keyword evidence="2" id="KW-1185">Reference proteome</keyword>
<feature type="non-terminal residue" evidence="1">
    <location>
        <position position="286"/>
    </location>
</feature>
<protein>
    <submittedName>
        <fullName evidence="1">IS110 family transposase</fullName>
    </submittedName>
</protein>
<name>A0ABT8SGQ0_9BURK</name>
<dbReference type="PANTHER" id="PTHR33055">
    <property type="entry name" value="TRANSPOSASE FOR INSERTION SEQUENCE ELEMENT IS1111A"/>
    <property type="match status" value="1"/>
</dbReference>
<organism evidence="1 2">
    <name type="scientific">Variovorax ginsengisoli</name>
    <dbReference type="NCBI Taxonomy" id="363844"/>
    <lineage>
        <taxon>Bacteria</taxon>
        <taxon>Pseudomonadati</taxon>
        <taxon>Pseudomonadota</taxon>
        <taxon>Betaproteobacteria</taxon>
        <taxon>Burkholderiales</taxon>
        <taxon>Comamonadaceae</taxon>
        <taxon>Variovorax</taxon>
    </lineage>
</organism>
<dbReference type="Proteomes" id="UP001169027">
    <property type="component" value="Unassembled WGS sequence"/>
</dbReference>
<reference evidence="1" key="1">
    <citation type="submission" date="2023-06" db="EMBL/GenBank/DDBJ databases">
        <authorList>
            <person name="Jiang Y."/>
            <person name="Liu Q."/>
        </authorList>
    </citation>
    <scope>NUCLEOTIDE SEQUENCE</scope>
    <source>
        <strain evidence="1">CGMCC 1.12090</strain>
    </source>
</reference>
<evidence type="ECO:0000313" key="1">
    <source>
        <dbReference type="EMBL" id="MDO1538096.1"/>
    </source>
</evidence>
<dbReference type="RefSeq" id="WP_301816501.1">
    <property type="nucleotide sequence ID" value="NZ_JAUJZH010000066.1"/>
</dbReference>
<sequence>MTTQTVLPGKDTAKAGELYISFELGDKNWKVTASDGCRGPSRYNVDAGDTTAVADCIRKAAERCKLEPQCKAHSCYEAGRDGWWLHRWLVQQGVDNIVVDAASIEVNRRARRAKTDRLDGDKLLAMLLRHHGGERVWSVLREPTPEDEDARRTHRELARLTTERTAHMNRIGSLLVLHNLRPNAVIGGRDWASWWARHREEVPPVLRAEIERQSARLSLVKQQVKALEAERRLEVETGKQPLVAHLTQLRVSGLPIIPICGRRIFLTHQLQGANDGSGSTKLGDLA</sequence>
<dbReference type="InterPro" id="IPR047650">
    <property type="entry name" value="Transpos_IS110"/>
</dbReference>
<dbReference type="PANTHER" id="PTHR33055:SF3">
    <property type="entry name" value="PUTATIVE TRANSPOSASE FOR IS117-RELATED"/>
    <property type="match status" value="1"/>
</dbReference>
<comment type="caution">
    <text evidence="1">The sequence shown here is derived from an EMBL/GenBank/DDBJ whole genome shotgun (WGS) entry which is preliminary data.</text>
</comment>
<proteinExistence type="predicted"/>
<accession>A0ABT8SGQ0</accession>
<gene>
    <name evidence="1" type="ORF">Q2T77_38335</name>
</gene>
<dbReference type="EMBL" id="JAUKVY010000066">
    <property type="protein sequence ID" value="MDO1538096.1"/>
    <property type="molecule type" value="Genomic_DNA"/>
</dbReference>
<evidence type="ECO:0000313" key="2">
    <source>
        <dbReference type="Proteomes" id="UP001169027"/>
    </source>
</evidence>